<dbReference type="PANTHER" id="PTHR30537">
    <property type="entry name" value="HTH-TYPE TRANSCRIPTIONAL REGULATOR"/>
    <property type="match status" value="1"/>
</dbReference>
<evidence type="ECO:0000313" key="6">
    <source>
        <dbReference type="EMBL" id="BDG02858.1"/>
    </source>
</evidence>
<proteinExistence type="inferred from homology"/>
<organism evidence="6 7">
    <name type="scientific">Anaeromyxobacter oryzae</name>
    <dbReference type="NCBI Taxonomy" id="2918170"/>
    <lineage>
        <taxon>Bacteria</taxon>
        <taxon>Pseudomonadati</taxon>
        <taxon>Myxococcota</taxon>
        <taxon>Myxococcia</taxon>
        <taxon>Myxococcales</taxon>
        <taxon>Cystobacterineae</taxon>
        <taxon>Anaeromyxobacteraceae</taxon>
        <taxon>Anaeromyxobacter</taxon>
    </lineage>
</organism>
<keyword evidence="4" id="KW-0804">Transcription</keyword>
<feature type="domain" description="HTH lysR-type" evidence="5">
    <location>
        <begin position="6"/>
        <end position="63"/>
    </location>
</feature>
<dbReference type="SUPFAM" id="SSF46785">
    <property type="entry name" value="Winged helix' DNA-binding domain"/>
    <property type="match status" value="1"/>
</dbReference>
<sequence>MTSSLDDLVSLALFARVVDAGSFTAAARAAGVSKSAVSTRVARLEDRLGARLLHRTTRRLALSEAGAALYQHAARMVAAADDAAEVAEGASREPRGQLRISAPITLAQMHLAPLLAEFLRAHPSVQVDLEATDRIVDLIAERFDLAIRIARLRDSSLVARRLATDRLVIVGSSAYLAKAGTPRSVADLARHNCLHYARTPPSAEWGFRELGGVRQAVAAGNLVVSDGTVLRESAAAGLGLAVLPRFMVAADLASGRLVTVLDDLPRREIGIFAVYPHRRNVPAKVRAFVELLAARFARAPWRTPESSGTAGAPPGRPT</sequence>
<name>A0ABN6MPE5_9BACT</name>
<evidence type="ECO:0000256" key="3">
    <source>
        <dbReference type="ARBA" id="ARBA00023125"/>
    </source>
</evidence>
<accession>A0ABN6MPE5</accession>
<dbReference type="PRINTS" id="PR00039">
    <property type="entry name" value="HTHLYSR"/>
</dbReference>
<keyword evidence="7" id="KW-1185">Reference proteome</keyword>
<evidence type="ECO:0000256" key="2">
    <source>
        <dbReference type="ARBA" id="ARBA00023015"/>
    </source>
</evidence>
<dbReference type="InterPro" id="IPR058163">
    <property type="entry name" value="LysR-type_TF_proteobact-type"/>
</dbReference>
<dbReference type="Proteomes" id="UP001162891">
    <property type="component" value="Chromosome"/>
</dbReference>
<comment type="similarity">
    <text evidence="1">Belongs to the LysR transcriptional regulatory family.</text>
</comment>
<keyword evidence="3" id="KW-0238">DNA-binding</keyword>
<evidence type="ECO:0000256" key="1">
    <source>
        <dbReference type="ARBA" id="ARBA00009437"/>
    </source>
</evidence>
<evidence type="ECO:0000259" key="5">
    <source>
        <dbReference type="PROSITE" id="PS50931"/>
    </source>
</evidence>
<dbReference type="InterPro" id="IPR036388">
    <property type="entry name" value="WH-like_DNA-bd_sf"/>
</dbReference>
<dbReference type="SUPFAM" id="SSF53850">
    <property type="entry name" value="Periplasmic binding protein-like II"/>
    <property type="match status" value="1"/>
</dbReference>
<dbReference type="PANTHER" id="PTHR30537:SF5">
    <property type="entry name" value="HTH-TYPE TRANSCRIPTIONAL ACTIVATOR TTDR-RELATED"/>
    <property type="match status" value="1"/>
</dbReference>
<dbReference type="InterPro" id="IPR000847">
    <property type="entry name" value="LysR_HTH_N"/>
</dbReference>
<evidence type="ECO:0000256" key="4">
    <source>
        <dbReference type="ARBA" id="ARBA00023163"/>
    </source>
</evidence>
<dbReference type="InterPro" id="IPR036390">
    <property type="entry name" value="WH_DNA-bd_sf"/>
</dbReference>
<dbReference type="RefSeq" id="WP_248360538.1">
    <property type="nucleotide sequence ID" value="NZ_AP025591.1"/>
</dbReference>
<gene>
    <name evidence="6" type="ORF">AMOR_18540</name>
</gene>
<dbReference type="Gene3D" id="3.40.190.290">
    <property type="match status" value="1"/>
</dbReference>
<dbReference type="PROSITE" id="PS50931">
    <property type="entry name" value="HTH_LYSR"/>
    <property type="match status" value="1"/>
</dbReference>
<evidence type="ECO:0000313" key="7">
    <source>
        <dbReference type="Proteomes" id="UP001162891"/>
    </source>
</evidence>
<dbReference type="InterPro" id="IPR005119">
    <property type="entry name" value="LysR_subst-bd"/>
</dbReference>
<dbReference type="CDD" id="cd08422">
    <property type="entry name" value="PBP2_CrgA_like"/>
    <property type="match status" value="1"/>
</dbReference>
<dbReference type="Pfam" id="PF03466">
    <property type="entry name" value="LysR_substrate"/>
    <property type="match status" value="1"/>
</dbReference>
<dbReference type="Gene3D" id="1.10.10.10">
    <property type="entry name" value="Winged helix-like DNA-binding domain superfamily/Winged helix DNA-binding domain"/>
    <property type="match status" value="1"/>
</dbReference>
<protein>
    <submittedName>
        <fullName evidence="6">Transcriptional regulator</fullName>
    </submittedName>
</protein>
<dbReference type="EMBL" id="AP025591">
    <property type="protein sequence ID" value="BDG02858.1"/>
    <property type="molecule type" value="Genomic_DNA"/>
</dbReference>
<keyword evidence="2" id="KW-0805">Transcription regulation</keyword>
<dbReference type="Pfam" id="PF00126">
    <property type="entry name" value="HTH_1"/>
    <property type="match status" value="1"/>
</dbReference>
<reference evidence="7" key="1">
    <citation type="journal article" date="2022" name="Int. J. Syst. Evol. Microbiol.">
        <title>Anaeromyxobacter oryzae sp. nov., Anaeromyxobacter diazotrophicus sp. nov. and Anaeromyxobacter paludicola sp. nov., isolated from paddy soils.</title>
        <authorList>
            <person name="Itoh H."/>
            <person name="Xu Z."/>
            <person name="Mise K."/>
            <person name="Masuda Y."/>
            <person name="Ushijima N."/>
            <person name="Hayakawa C."/>
            <person name="Shiratori Y."/>
            <person name="Senoo K."/>
        </authorList>
    </citation>
    <scope>NUCLEOTIDE SEQUENCE [LARGE SCALE GENOMIC DNA]</scope>
    <source>
        <strain evidence="7">Red232</strain>
    </source>
</reference>